<proteinExistence type="predicted"/>
<keyword evidence="3" id="KW-1185">Reference proteome</keyword>
<dbReference type="AlphaFoldDB" id="A0A151XJU8"/>
<feature type="compositionally biased region" description="Pro residues" evidence="1">
    <location>
        <begin position="12"/>
        <end position="30"/>
    </location>
</feature>
<name>A0A151XJU8_9HYME</name>
<gene>
    <name evidence="2" type="ORF">ALC60_00366</name>
</gene>
<accession>A0A151XJU8</accession>
<evidence type="ECO:0000313" key="3">
    <source>
        <dbReference type="Proteomes" id="UP000075809"/>
    </source>
</evidence>
<reference evidence="2 3" key="1">
    <citation type="submission" date="2015-09" db="EMBL/GenBank/DDBJ databases">
        <title>Trachymyrmex zeteki WGS genome.</title>
        <authorList>
            <person name="Nygaard S."/>
            <person name="Hu H."/>
            <person name="Boomsma J."/>
            <person name="Zhang G."/>
        </authorList>
    </citation>
    <scope>NUCLEOTIDE SEQUENCE [LARGE SCALE GENOMIC DNA]</scope>
    <source>
        <strain evidence="2">Tzet28-1</strain>
        <tissue evidence="2">Whole body</tissue>
    </source>
</reference>
<feature type="compositionally biased region" description="Pro residues" evidence="1">
    <location>
        <begin position="43"/>
        <end position="53"/>
    </location>
</feature>
<sequence>MTQAAPTVRRNTPPPPPPPPPLPAPFPPAASPSVSVHIVKSPAPSPRVIPPSPHSSASPCITDDELMDEALVGMGK</sequence>
<organism evidence="2 3">
    <name type="scientific">Mycetomoellerius zeteki</name>
    <dbReference type="NCBI Taxonomy" id="64791"/>
    <lineage>
        <taxon>Eukaryota</taxon>
        <taxon>Metazoa</taxon>
        <taxon>Ecdysozoa</taxon>
        <taxon>Arthropoda</taxon>
        <taxon>Hexapoda</taxon>
        <taxon>Insecta</taxon>
        <taxon>Pterygota</taxon>
        <taxon>Neoptera</taxon>
        <taxon>Endopterygota</taxon>
        <taxon>Hymenoptera</taxon>
        <taxon>Apocrita</taxon>
        <taxon>Aculeata</taxon>
        <taxon>Formicoidea</taxon>
        <taxon>Formicidae</taxon>
        <taxon>Myrmicinae</taxon>
        <taxon>Mycetomoellerius</taxon>
    </lineage>
</organism>
<dbReference type="STRING" id="64791.A0A151XJU8"/>
<dbReference type="Proteomes" id="UP000075809">
    <property type="component" value="Unassembled WGS sequence"/>
</dbReference>
<dbReference type="EMBL" id="KQ982060">
    <property type="protein sequence ID" value="KYQ60575.1"/>
    <property type="molecule type" value="Genomic_DNA"/>
</dbReference>
<protein>
    <submittedName>
        <fullName evidence="2">Uncharacterized protein</fullName>
    </submittedName>
</protein>
<evidence type="ECO:0000256" key="1">
    <source>
        <dbReference type="SAM" id="MobiDB-lite"/>
    </source>
</evidence>
<evidence type="ECO:0000313" key="2">
    <source>
        <dbReference type="EMBL" id="KYQ60575.1"/>
    </source>
</evidence>
<feature type="region of interest" description="Disordered" evidence="1">
    <location>
        <begin position="1"/>
        <end position="63"/>
    </location>
</feature>